<dbReference type="EMBL" id="SLWQ01000004">
    <property type="protein sequence ID" value="TCO40754.1"/>
    <property type="molecule type" value="Genomic_DNA"/>
</dbReference>
<organism evidence="1 2">
    <name type="scientific">Dokdonella fugitiva</name>
    <dbReference type="NCBI Taxonomy" id="328517"/>
    <lineage>
        <taxon>Bacteria</taxon>
        <taxon>Pseudomonadati</taxon>
        <taxon>Pseudomonadota</taxon>
        <taxon>Gammaproteobacteria</taxon>
        <taxon>Lysobacterales</taxon>
        <taxon>Rhodanobacteraceae</taxon>
        <taxon>Dokdonella</taxon>
    </lineage>
</organism>
<dbReference type="InterPro" id="IPR014262">
    <property type="entry name" value="HAF_rpt"/>
</dbReference>
<keyword evidence="2" id="KW-1185">Reference proteome</keyword>
<protein>
    <submittedName>
        <fullName evidence="1">Putative HAF family extracellular repeat protein</fullName>
    </submittedName>
</protein>
<evidence type="ECO:0000313" key="2">
    <source>
        <dbReference type="Proteomes" id="UP000294862"/>
    </source>
</evidence>
<accession>A0A4R2I8R4</accession>
<gene>
    <name evidence="1" type="ORF">EV148_104115</name>
</gene>
<name>A0A4R2I8R4_9GAMM</name>
<comment type="caution">
    <text evidence="1">The sequence shown here is derived from an EMBL/GenBank/DDBJ whole genome shotgun (WGS) entry which is preliminary data.</text>
</comment>
<sequence length="339" mass="34061">MLAGVLLAGALATDLHAGLAIVDPGIGVSGICADGRVVVGADDSGAIRWDGSAHAIPGGRIAVAANQDGSVVVGSMTSPPHAFRWAEADGLQDLGTLPGCTTSDAFGVSADGNAVVGRSICASGSIPWIWDAIGGMRSLGALDDATQGSARAISRDGSVVVGFSGTHAFRWTAQDGMQDISPALSADAWAEANATNADGSVVVGRYGSPGVGARPLQFRWTAATGLADLPSAEWGATSPGNALAIDGAATRIYGSLFMFLQDASLWSAASGTIKLVDYAQAQGLDLSDWMLDEVVAASDDGDVLAGIGTHRVGTAYVPASWVISGLAGPIFVDGFDSGD</sequence>
<evidence type="ECO:0000313" key="1">
    <source>
        <dbReference type="EMBL" id="TCO40754.1"/>
    </source>
</evidence>
<reference evidence="1 2" key="1">
    <citation type="journal article" date="2015" name="Stand. Genomic Sci.">
        <title>Genomic Encyclopedia of Bacterial and Archaeal Type Strains, Phase III: the genomes of soil and plant-associated and newly described type strains.</title>
        <authorList>
            <person name="Whitman W.B."/>
            <person name="Woyke T."/>
            <person name="Klenk H.P."/>
            <person name="Zhou Y."/>
            <person name="Lilburn T.G."/>
            <person name="Beck B.J."/>
            <person name="De Vos P."/>
            <person name="Vandamme P."/>
            <person name="Eisen J.A."/>
            <person name="Garrity G."/>
            <person name="Hugenholtz P."/>
            <person name="Kyrpides N.C."/>
        </authorList>
    </citation>
    <scope>NUCLEOTIDE SEQUENCE [LARGE SCALE GENOMIC DNA]</scope>
    <source>
        <strain evidence="1 2">A3</strain>
    </source>
</reference>
<dbReference type="AlphaFoldDB" id="A0A4R2I8R4"/>
<proteinExistence type="predicted"/>
<dbReference type="Proteomes" id="UP000294862">
    <property type="component" value="Unassembled WGS sequence"/>
</dbReference>
<dbReference type="NCBIfam" id="TIGR02913">
    <property type="entry name" value="HAF_rpt"/>
    <property type="match status" value="1"/>
</dbReference>